<proteinExistence type="predicted"/>
<evidence type="ECO:0000313" key="6">
    <source>
        <dbReference type="Proteomes" id="UP000800040"/>
    </source>
</evidence>
<dbReference type="PANTHER" id="PTHR24123">
    <property type="entry name" value="ANKYRIN REPEAT-CONTAINING"/>
    <property type="match status" value="1"/>
</dbReference>
<dbReference type="InterPro" id="IPR056884">
    <property type="entry name" value="NPHP3-like_N"/>
</dbReference>
<name>A0A6A5KVN2_9PLEO</name>
<feature type="domain" description="Nephrocystin 3-like N-terminal" evidence="4">
    <location>
        <begin position="74"/>
        <end position="236"/>
    </location>
</feature>
<sequence>MATPSDRSEDDAVVVERDEDTVIIDREDVSNYNPEQILPESPEDVLKIRKWLRPTHYADESGEFRKHLASYMIGTGAWLTSDDTYRKWLDSQHHGMLWIKGIPGSGKSVVAAHLIDLLGRSNPGAPVLYFFFRQIIHANHEPVALLRDWLDQILEYSPPLQKRLKDLVEEPRSLGSLSMDDLWKYLRFAFSGLPGNVYCVVDALDEMDGGNDEFLQALAALGQWKPDQVKVLMTSRPVSNVEEPLRQANMLRLRLEEHEVDVDIATYVQHGLKESSIPASDQDLVRGAIPGRANGIFLYAKLAMNAFLEPGASPEEVMRTLPADLHEMYTSLLHEHGARSGVPKDIQLLILQWVTHANRPLRLIELAEMINVTYHAVDGNNTERDLKSSKNLVRAAAGPLLEILPDETVCVIHHSFTEYLKCMKRFETDESYPVLRPGSTHGRLALACLSYLQAGCLDCSKIASADDDGGEDNAEALYDRLHHFRYYGRDKQVEKEEQRIRLQYPFAAYATENWHLHVARSQSTDFSQAEINTAIDHFFQNEHRMRTWLRFQWIEPRDAKNIAPLAIAARYGLVSYVRHLISKQVDVEGRDVYGTTALWWAAASGHAEIIRLLVQAGANPDIDDKMEGLKPLHEAAKNNHSEAIGALLEAGVDALSQKTLENPGRSCGNGPTSIGHTPLMYACHNGHLEALNAFLPFLTDINTVHQALAWSARCGRSKLVKRILQHTNVDVNVKVRGVTALYQACTRLDRDSIVTLLEAGADPRILCDAWDDEFGGIGSGGFYFPEKVKDETRGFTALYALCCAGQPGYPSAEEPDPEALRESFSLLVEKGADVHQRTDDGSTCLHAAVNSPIFTRLLLDAGADANAVDNIGRVPLHAVASPECVDLLVEASAEIDKTISSDGRSPLLRSLEGYNNEVTLKLLEHGPNLCIKDKRGNGPLHVVLAQWTPSTTVIKSLLAAGADPNERNRAGETPLLVLRLDRSESVAIMDMLLAAGADINATDTLGMTVLSRNVGNHFPPIESDHSDLKALLDRGADLNIRDHKGRTLLHHAVAQHDTIGLHIRSRDKTVTRLDFLLSLGLDVLALDYRGNSLIHELAVRRMDFYTGPRYIPLWEQLLALGIDIDQANQQGRTALHMLAASQPTGYSPVHGPLDLVISKIKNIDQCDLQGLTALHLASTVSEYTTKKLFDAGADPTSQTLEGLTPLSLAARARESNIVGLLLSFEKPGGKNAVNYPDEKGRTPMYYACRSGRPETVRLLLDGGAEVSLTEAFFTFTIFEEEERLWGQKRHVADMEAHQCASGLMIDDTTRPVSLGNNARRSFNEHHTTRLEEIIDMLCGRKTGISDSTPIVSGPWTSPPVPDTLHDYTWACLLRAYDCLSEGQKSGSTNLNSFEEHTVKASRDAYTFAMANFMDTNNGVVHRDVIECLLKKRQYHTMRVLFEKGANFLQEGDRPILELFVQYGYASLLDEIGTFEVERQLKEGKWHAFGDKTKPGLHSDMELQAAEVNDYDHTTFLLTALQRELPNMDVVRLLLEKFYVDVDQFRYQTVWLDNSKYELEPHETALHFLAKGTHWWHTALAMPYLISKGAKINIKNHAGCTPLHIALGGLDERVGPFHKDAARVLVAAGADLDVQDGQGRSCLANAANDIEMTQLLIDHGVSIQADALFMAIKERKVEVLEALLSAGADPNMRCEAAEIPPDLSKRRNWKPTFPSAERGIPSHEMYPLYAAARMHGVRGGSDHRPAEEKRPHAAIQMMEALLKHGANPHAFFKRRNPDYTGDLDEDTEDDTIRALFLKKKNPDVEFKKVSILHELLSEDELVHPILSLGTLNPNRQDGQGQTVLHAACHSSCGINAPIDSLFESPSSDSKSQLPSFLDCLLARGADPLATDDEGRNILHHIFEKSVHHDSSRNYSAITQIAKDYPTLINKSDTYGITPLHLALQHAVQTCDTAPAKALLSLGADPFATENNGNGALHILSFLIYECSSIRTLFTTLVSRGLDTNQRNNRAETPIFNLNKHTPAHTRHLHHPPEPPIPAAEALSLFVDAGADLFERNADGQGLLHIAAKGIEERTRNEDCFVASFFQNCQIDGGTLERGVVRFEVLVQKGLDPWMEDGCKRTALDVAAACGKESILALFENKDGRRLGQDG</sequence>
<keyword evidence="1" id="KW-0677">Repeat</keyword>
<dbReference type="PROSITE" id="PS50297">
    <property type="entry name" value="ANK_REP_REGION"/>
    <property type="match status" value="3"/>
</dbReference>
<reference evidence="5" key="1">
    <citation type="submission" date="2020-01" db="EMBL/GenBank/DDBJ databases">
        <authorList>
            <consortium name="DOE Joint Genome Institute"/>
            <person name="Haridas S."/>
            <person name="Albert R."/>
            <person name="Binder M."/>
            <person name="Bloem J."/>
            <person name="Labutti K."/>
            <person name="Salamov A."/>
            <person name="Andreopoulos B."/>
            <person name="Baker S.E."/>
            <person name="Barry K."/>
            <person name="Bills G."/>
            <person name="Bluhm B.H."/>
            <person name="Cannon C."/>
            <person name="Castanera R."/>
            <person name="Culley D.E."/>
            <person name="Daum C."/>
            <person name="Ezra D."/>
            <person name="Gonzalez J.B."/>
            <person name="Henrissat B."/>
            <person name="Kuo A."/>
            <person name="Liang C."/>
            <person name="Lipzen A."/>
            <person name="Lutzoni F."/>
            <person name="Magnuson J."/>
            <person name="Mondo S."/>
            <person name="Nolan M."/>
            <person name="Ohm R."/>
            <person name="Pangilinan J."/>
            <person name="Park H.-J."/>
            <person name="Ramirez L."/>
            <person name="Alfaro M."/>
            <person name="Sun H."/>
            <person name="Tritt A."/>
            <person name="Yoshinaga Y."/>
            <person name="Zwiers L.-H."/>
            <person name="Turgeon B.G."/>
            <person name="Goodwin S.B."/>
            <person name="Spatafora J.W."/>
            <person name="Crous P.W."/>
            <person name="Grigoriev I.V."/>
        </authorList>
    </citation>
    <scope>NUCLEOTIDE SEQUENCE</scope>
    <source>
        <strain evidence="5">P77</strain>
    </source>
</reference>
<feature type="repeat" description="ANK" evidence="3">
    <location>
        <begin position="674"/>
        <end position="706"/>
    </location>
</feature>
<dbReference type="PANTHER" id="PTHR24123:SF33">
    <property type="entry name" value="PROTEIN HOS4"/>
    <property type="match status" value="1"/>
</dbReference>
<feature type="repeat" description="ANK" evidence="3">
    <location>
        <begin position="935"/>
        <end position="969"/>
    </location>
</feature>
<dbReference type="InterPro" id="IPR027417">
    <property type="entry name" value="P-loop_NTPase"/>
</dbReference>
<dbReference type="PROSITE" id="PS50088">
    <property type="entry name" value="ANK_REPEAT"/>
    <property type="match status" value="8"/>
</dbReference>
<dbReference type="InterPro" id="IPR051165">
    <property type="entry name" value="Multifunctional_ANK_Repeat"/>
</dbReference>
<dbReference type="Proteomes" id="UP000800040">
    <property type="component" value="Unassembled WGS sequence"/>
</dbReference>
<dbReference type="InterPro" id="IPR036770">
    <property type="entry name" value="Ankyrin_rpt-contain_sf"/>
</dbReference>
<dbReference type="Pfam" id="PF12796">
    <property type="entry name" value="Ank_2"/>
    <property type="match status" value="5"/>
</dbReference>
<protein>
    <submittedName>
        <fullName evidence="5">Ankyrin</fullName>
    </submittedName>
</protein>
<keyword evidence="6" id="KW-1185">Reference proteome</keyword>
<evidence type="ECO:0000313" key="5">
    <source>
        <dbReference type="EMBL" id="KAF1839459.1"/>
    </source>
</evidence>
<feature type="repeat" description="ANK" evidence="3">
    <location>
        <begin position="970"/>
        <end position="1004"/>
    </location>
</feature>
<dbReference type="Pfam" id="PF24883">
    <property type="entry name" value="NPHP3_N"/>
    <property type="match status" value="1"/>
</dbReference>
<dbReference type="Gene3D" id="3.40.50.300">
    <property type="entry name" value="P-loop containing nucleotide triphosphate hydrolases"/>
    <property type="match status" value="1"/>
</dbReference>
<dbReference type="PRINTS" id="PR01415">
    <property type="entry name" value="ANKYRIN"/>
</dbReference>
<feature type="repeat" description="ANK" evidence="3">
    <location>
        <begin position="1933"/>
        <end position="1969"/>
    </location>
</feature>
<evidence type="ECO:0000259" key="4">
    <source>
        <dbReference type="Pfam" id="PF24883"/>
    </source>
</evidence>
<dbReference type="SMART" id="SM00248">
    <property type="entry name" value="ANK"/>
    <property type="match status" value="26"/>
</dbReference>
<evidence type="ECO:0000256" key="2">
    <source>
        <dbReference type="ARBA" id="ARBA00023043"/>
    </source>
</evidence>
<dbReference type="SUPFAM" id="SSF48403">
    <property type="entry name" value="Ankyrin repeat"/>
    <property type="match status" value="5"/>
</dbReference>
<feature type="repeat" description="ANK" evidence="3">
    <location>
        <begin position="627"/>
        <end position="659"/>
    </location>
</feature>
<feature type="repeat" description="ANK" evidence="3">
    <location>
        <begin position="1597"/>
        <end position="1636"/>
    </location>
</feature>
<gene>
    <name evidence="5" type="ORF">BDW02DRAFT_487043</name>
</gene>
<organism evidence="5 6">
    <name type="scientific">Decorospora gaudefroyi</name>
    <dbReference type="NCBI Taxonomy" id="184978"/>
    <lineage>
        <taxon>Eukaryota</taxon>
        <taxon>Fungi</taxon>
        <taxon>Dikarya</taxon>
        <taxon>Ascomycota</taxon>
        <taxon>Pezizomycotina</taxon>
        <taxon>Dothideomycetes</taxon>
        <taxon>Pleosporomycetidae</taxon>
        <taxon>Pleosporales</taxon>
        <taxon>Pleosporineae</taxon>
        <taxon>Pleosporaceae</taxon>
        <taxon>Decorospora</taxon>
    </lineage>
</organism>
<feature type="repeat" description="ANK" evidence="3">
    <location>
        <begin position="593"/>
        <end position="625"/>
    </location>
</feature>
<evidence type="ECO:0000256" key="3">
    <source>
        <dbReference type="PROSITE-ProRule" id="PRU00023"/>
    </source>
</evidence>
<evidence type="ECO:0000256" key="1">
    <source>
        <dbReference type="ARBA" id="ARBA00022737"/>
    </source>
</evidence>
<dbReference type="InterPro" id="IPR002110">
    <property type="entry name" value="Ankyrin_rpt"/>
</dbReference>
<dbReference type="SUPFAM" id="SSF52540">
    <property type="entry name" value="P-loop containing nucleoside triphosphate hydrolases"/>
    <property type="match status" value="1"/>
</dbReference>
<dbReference type="Gene3D" id="1.25.40.20">
    <property type="entry name" value="Ankyrin repeat-containing domain"/>
    <property type="match status" value="7"/>
</dbReference>
<dbReference type="OrthoDB" id="21416at2759"/>
<dbReference type="EMBL" id="ML975245">
    <property type="protein sequence ID" value="KAF1839459.1"/>
    <property type="molecule type" value="Genomic_DNA"/>
</dbReference>
<accession>A0A6A5KVN2</accession>
<feature type="repeat" description="ANK" evidence="3">
    <location>
        <begin position="1239"/>
        <end position="1271"/>
    </location>
</feature>
<keyword evidence="2 3" id="KW-0040">ANK repeat</keyword>